<evidence type="ECO:0000313" key="2">
    <source>
        <dbReference type="Proteomes" id="UP000032568"/>
    </source>
</evidence>
<dbReference type="AlphaFoldDB" id="A0AAE9YLA1"/>
<gene>
    <name evidence="1" type="ORF">SG35_015030</name>
</gene>
<accession>A0AAE9YLA1</accession>
<dbReference type="RefSeq" id="WP_152646732.1">
    <property type="nucleotide sequence ID" value="NZ_CP059735.1"/>
</dbReference>
<dbReference type="InterPro" id="IPR004445">
    <property type="entry name" value="GltS"/>
</dbReference>
<organism evidence="1 2">
    <name type="scientific">Thalassomonas actiniarum</name>
    <dbReference type="NCBI Taxonomy" id="485447"/>
    <lineage>
        <taxon>Bacteria</taxon>
        <taxon>Pseudomonadati</taxon>
        <taxon>Pseudomonadota</taxon>
        <taxon>Gammaproteobacteria</taxon>
        <taxon>Alteromonadales</taxon>
        <taxon>Colwelliaceae</taxon>
        <taxon>Thalassomonas</taxon>
    </lineage>
</organism>
<dbReference type="EMBL" id="CP059735">
    <property type="protein sequence ID" value="WDD96693.1"/>
    <property type="molecule type" value="Genomic_DNA"/>
</dbReference>
<protein>
    <submittedName>
        <fullName evidence="1">Uncharacterized protein</fullName>
    </submittedName>
</protein>
<dbReference type="GO" id="GO:0016020">
    <property type="term" value="C:membrane"/>
    <property type="evidence" value="ECO:0007669"/>
    <property type="project" value="InterPro"/>
</dbReference>
<evidence type="ECO:0000313" key="1">
    <source>
        <dbReference type="EMBL" id="WDD96693.1"/>
    </source>
</evidence>
<dbReference type="Pfam" id="PF03616">
    <property type="entry name" value="Glt_symporter"/>
    <property type="match status" value="1"/>
</dbReference>
<dbReference type="Proteomes" id="UP000032568">
    <property type="component" value="Chromosome"/>
</dbReference>
<dbReference type="GO" id="GO:0015501">
    <property type="term" value="F:glutamate:sodium symporter activity"/>
    <property type="evidence" value="ECO:0007669"/>
    <property type="project" value="InterPro"/>
</dbReference>
<dbReference type="GO" id="GO:0015813">
    <property type="term" value="P:L-glutamate transmembrane transport"/>
    <property type="evidence" value="ECO:0007669"/>
    <property type="project" value="InterPro"/>
</dbReference>
<sequence length="44" mass="4964">MELNARQAVISAILVLFLGRCLNRKIHFFKHYNIPAPSAAAHCQ</sequence>
<reference evidence="1 2" key="2">
    <citation type="journal article" date="2022" name="Mar. Drugs">
        <title>Bioassay-Guided Fractionation Leads to the Detection of Cholic Acid Generated by the Rare Thalassomonas sp.</title>
        <authorList>
            <person name="Pheiffer F."/>
            <person name="Schneider Y.K."/>
            <person name="Hansen E.H."/>
            <person name="Andersen J.H."/>
            <person name="Isaksson J."/>
            <person name="Busche T."/>
            <person name="R C."/>
            <person name="Kalinowski J."/>
            <person name="Zyl L.V."/>
            <person name="Trindade M."/>
        </authorList>
    </citation>
    <scope>NUCLEOTIDE SEQUENCE [LARGE SCALE GENOMIC DNA]</scope>
    <source>
        <strain evidence="1 2">A5K-106</strain>
    </source>
</reference>
<dbReference type="KEGG" id="tact:SG35_015030"/>
<proteinExistence type="predicted"/>
<keyword evidence="2" id="KW-1185">Reference proteome</keyword>
<reference evidence="1 2" key="1">
    <citation type="journal article" date="2015" name="Genome Announc.">
        <title>Draft Genome Sequences of Marine Isolates of Thalassomonas viridans and Thalassomonas actiniarum.</title>
        <authorList>
            <person name="Olonade I."/>
            <person name="van Zyl L.J."/>
            <person name="Trindade M."/>
        </authorList>
    </citation>
    <scope>NUCLEOTIDE SEQUENCE [LARGE SCALE GENOMIC DNA]</scope>
    <source>
        <strain evidence="1 2">A5K-106</strain>
    </source>
</reference>
<name>A0AAE9YLA1_9GAMM</name>